<keyword evidence="1" id="KW-0175">Coiled coil</keyword>
<name>A0AAN7W8L7_9PEZI</name>
<proteinExistence type="predicted"/>
<accession>A0AAN7W8L7</accession>
<evidence type="ECO:0000313" key="3">
    <source>
        <dbReference type="EMBL" id="KAK5702953.1"/>
    </source>
</evidence>
<evidence type="ECO:0000256" key="1">
    <source>
        <dbReference type="SAM" id="Coils"/>
    </source>
</evidence>
<dbReference type="AlphaFoldDB" id="A0AAN7W8L7"/>
<comment type="caution">
    <text evidence="3">The sequence shown here is derived from an EMBL/GenBank/DDBJ whole genome shotgun (WGS) entry which is preliminary data.</text>
</comment>
<organism evidence="3 4">
    <name type="scientific">Elasticomyces elasticus</name>
    <dbReference type="NCBI Taxonomy" id="574655"/>
    <lineage>
        <taxon>Eukaryota</taxon>
        <taxon>Fungi</taxon>
        <taxon>Dikarya</taxon>
        <taxon>Ascomycota</taxon>
        <taxon>Pezizomycotina</taxon>
        <taxon>Dothideomycetes</taxon>
        <taxon>Dothideomycetidae</taxon>
        <taxon>Mycosphaerellales</taxon>
        <taxon>Teratosphaeriaceae</taxon>
        <taxon>Elasticomyces</taxon>
    </lineage>
</organism>
<protein>
    <submittedName>
        <fullName evidence="3">Uncharacterized protein</fullName>
    </submittedName>
</protein>
<feature type="region of interest" description="Disordered" evidence="2">
    <location>
        <begin position="94"/>
        <end position="125"/>
    </location>
</feature>
<evidence type="ECO:0000256" key="2">
    <source>
        <dbReference type="SAM" id="MobiDB-lite"/>
    </source>
</evidence>
<gene>
    <name evidence="3" type="ORF">LTR97_003899</name>
</gene>
<sequence>MAEQLVQTYLDRAQVAEQSVHQLKIQLSRSLEVIGMQRADRREFHKQLSEQKKKVAELEKVIEETKSQAPSNVAADLKMMLQSALKKVEELEGTAVPASSTTIKKESSKGSTAGGFTANNLEGPW</sequence>
<dbReference type="EMBL" id="JAVRQU010000005">
    <property type="protein sequence ID" value="KAK5702953.1"/>
    <property type="molecule type" value="Genomic_DNA"/>
</dbReference>
<feature type="coiled-coil region" evidence="1">
    <location>
        <begin position="41"/>
        <end position="94"/>
    </location>
</feature>
<evidence type="ECO:0000313" key="4">
    <source>
        <dbReference type="Proteomes" id="UP001310594"/>
    </source>
</evidence>
<reference evidence="3" key="1">
    <citation type="submission" date="2023-08" db="EMBL/GenBank/DDBJ databases">
        <title>Black Yeasts Isolated from many extreme environments.</title>
        <authorList>
            <person name="Coleine C."/>
            <person name="Stajich J.E."/>
            <person name="Selbmann L."/>
        </authorList>
    </citation>
    <scope>NUCLEOTIDE SEQUENCE</scope>
    <source>
        <strain evidence="3">CCFEE 5810</strain>
    </source>
</reference>
<dbReference type="Proteomes" id="UP001310594">
    <property type="component" value="Unassembled WGS sequence"/>
</dbReference>